<dbReference type="Gene3D" id="3.40.630.10">
    <property type="entry name" value="Zn peptidases"/>
    <property type="match status" value="1"/>
</dbReference>
<keyword evidence="4 7" id="KW-0732">Signal</keyword>
<feature type="domain" description="Peptidase M28" evidence="8">
    <location>
        <begin position="294"/>
        <end position="511"/>
    </location>
</feature>
<sequence>MRSLALFALMSTAASAQAPAQINPARMTGIVRELTSAPYQGRGPGTPGEERTIGYLAREYRALGLEPISADGSYFQSVPLVRTKLAPTTQVTIDTNAGPVALTEGQGIYVNTVRDADRVTIAKAPLVFVGYGVTAPERAWDDFKGVDLKGKIAVFLVNDPDFEAAAGEAVAGKFGGRRMTYYGRWTYKYDEAARRGAIGALIVHDTAGAGYGWETVRAPGGENYDIVRQPGDYRVALQGWLEGAAATDLFKRSGLDLTALRIAARRDDFRPVPLPGAALSVDAPVELSHVESHNVIGRIKGSGHPDETIVYGAHWDAYGIGAPDAQGKTVRQGAGDDGTGVAGVLELARLFRAGPAPDRSVVFALWTAEERGLLGSEAYAAHPLFPVSETVAVLTMDVLQTAGPAKDVVLVGNGQSELEDMLAAAAAKQGRRITPEALPERGLFYRADHFSLVRRGVPALLLMGMSGGHDLAKGGRKAGDKWLADYMKCYHQPCDDWSPKWDLRGAAQDVQLFYDIGASLANSRAWPDWREGSEFKALRAKTAAARR</sequence>
<feature type="signal peptide" evidence="7">
    <location>
        <begin position="1"/>
        <end position="20"/>
    </location>
</feature>
<evidence type="ECO:0000256" key="5">
    <source>
        <dbReference type="ARBA" id="ARBA00022801"/>
    </source>
</evidence>
<feature type="chain" id="PRO_5046705979" evidence="7">
    <location>
        <begin position="21"/>
        <end position="547"/>
    </location>
</feature>
<evidence type="ECO:0000256" key="6">
    <source>
        <dbReference type="ARBA" id="ARBA00022833"/>
    </source>
</evidence>
<evidence type="ECO:0000313" key="9">
    <source>
        <dbReference type="EMBL" id="MDO6414824.1"/>
    </source>
</evidence>
<dbReference type="EMBL" id="JAUOTP010000004">
    <property type="protein sequence ID" value="MDO6414824.1"/>
    <property type="molecule type" value="Genomic_DNA"/>
</dbReference>
<dbReference type="PANTHER" id="PTHR12147">
    <property type="entry name" value="METALLOPEPTIDASE M28 FAMILY MEMBER"/>
    <property type="match status" value="1"/>
</dbReference>
<comment type="caution">
    <text evidence="9">The sequence shown here is derived from an EMBL/GenBank/DDBJ whole genome shotgun (WGS) entry which is preliminary data.</text>
</comment>
<evidence type="ECO:0000256" key="3">
    <source>
        <dbReference type="ARBA" id="ARBA00022723"/>
    </source>
</evidence>
<evidence type="ECO:0000313" key="10">
    <source>
        <dbReference type="Proteomes" id="UP001169764"/>
    </source>
</evidence>
<keyword evidence="3" id="KW-0479">Metal-binding</keyword>
<keyword evidence="2" id="KW-0645">Protease</keyword>
<dbReference type="SUPFAM" id="SSF53187">
    <property type="entry name" value="Zn-dependent exopeptidases"/>
    <property type="match status" value="1"/>
</dbReference>
<dbReference type="InterPro" id="IPR045175">
    <property type="entry name" value="M28_fam"/>
</dbReference>
<evidence type="ECO:0000256" key="7">
    <source>
        <dbReference type="SAM" id="SignalP"/>
    </source>
</evidence>
<dbReference type="PANTHER" id="PTHR12147:SF56">
    <property type="entry name" value="AMINOPEPTIDASE YDR415C-RELATED"/>
    <property type="match status" value="1"/>
</dbReference>
<reference evidence="9" key="1">
    <citation type="submission" date="2023-07" db="EMBL/GenBank/DDBJ databases">
        <authorList>
            <person name="Kim M."/>
        </authorList>
    </citation>
    <scope>NUCLEOTIDE SEQUENCE</scope>
    <source>
        <strain evidence="9">BIUV-7</strain>
    </source>
</reference>
<keyword evidence="1" id="KW-0031">Aminopeptidase</keyword>
<dbReference type="Proteomes" id="UP001169764">
    <property type="component" value="Unassembled WGS sequence"/>
</dbReference>
<evidence type="ECO:0000256" key="4">
    <source>
        <dbReference type="ARBA" id="ARBA00022729"/>
    </source>
</evidence>
<keyword evidence="6" id="KW-0862">Zinc</keyword>
<dbReference type="CDD" id="cd05660">
    <property type="entry name" value="M28_like_PA"/>
    <property type="match status" value="1"/>
</dbReference>
<dbReference type="Gene3D" id="3.50.30.30">
    <property type="match status" value="1"/>
</dbReference>
<dbReference type="SUPFAM" id="SSF52025">
    <property type="entry name" value="PA domain"/>
    <property type="match status" value="1"/>
</dbReference>
<dbReference type="Pfam" id="PF04389">
    <property type="entry name" value="Peptidase_M28"/>
    <property type="match status" value="1"/>
</dbReference>
<protein>
    <submittedName>
        <fullName evidence="9">M28 family peptidase</fullName>
    </submittedName>
</protein>
<evidence type="ECO:0000256" key="2">
    <source>
        <dbReference type="ARBA" id="ARBA00022670"/>
    </source>
</evidence>
<evidence type="ECO:0000259" key="8">
    <source>
        <dbReference type="Pfam" id="PF04389"/>
    </source>
</evidence>
<dbReference type="InterPro" id="IPR046450">
    <property type="entry name" value="PA_dom_sf"/>
</dbReference>
<organism evidence="9 10">
    <name type="scientific">Sphingomonas natans</name>
    <dbReference type="NCBI Taxonomy" id="3063330"/>
    <lineage>
        <taxon>Bacteria</taxon>
        <taxon>Pseudomonadati</taxon>
        <taxon>Pseudomonadota</taxon>
        <taxon>Alphaproteobacteria</taxon>
        <taxon>Sphingomonadales</taxon>
        <taxon>Sphingomonadaceae</taxon>
        <taxon>Sphingomonas</taxon>
    </lineage>
</organism>
<evidence type="ECO:0000256" key="1">
    <source>
        <dbReference type="ARBA" id="ARBA00022438"/>
    </source>
</evidence>
<gene>
    <name evidence="9" type="ORF">Q4F19_10575</name>
</gene>
<proteinExistence type="predicted"/>
<dbReference type="InterPro" id="IPR007484">
    <property type="entry name" value="Peptidase_M28"/>
</dbReference>
<dbReference type="RefSeq" id="WP_303542346.1">
    <property type="nucleotide sequence ID" value="NZ_JAUOTP010000004.1"/>
</dbReference>
<accession>A0ABT8YAT1</accession>
<name>A0ABT8YAT1_9SPHN</name>
<keyword evidence="5" id="KW-0378">Hydrolase</keyword>
<keyword evidence="10" id="KW-1185">Reference proteome</keyword>